<dbReference type="AlphaFoldDB" id="A0A212D3J4"/>
<organism evidence="2 3">
    <name type="scientific">Cervus elaphus hippelaphus</name>
    <name type="common">European red deer</name>
    <dbReference type="NCBI Taxonomy" id="46360"/>
    <lineage>
        <taxon>Eukaryota</taxon>
        <taxon>Metazoa</taxon>
        <taxon>Chordata</taxon>
        <taxon>Craniata</taxon>
        <taxon>Vertebrata</taxon>
        <taxon>Euteleostomi</taxon>
        <taxon>Mammalia</taxon>
        <taxon>Eutheria</taxon>
        <taxon>Laurasiatheria</taxon>
        <taxon>Artiodactyla</taxon>
        <taxon>Ruminantia</taxon>
        <taxon>Pecora</taxon>
        <taxon>Cervidae</taxon>
        <taxon>Cervinae</taxon>
        <taxon>Cervus</taxon>
    </lineage>
</organism>
<dbReference type="EMBL" id="MKHE01000008">
    <property type="protein sequence ID" value="OWK12830.1"/>
    <property type="molecule type" value="Genomic_DNA"/>
</dbReference>
<protein>
    <submittedName>
        <fullName evidence="2">ARMC9</fullName>
    </submittedName>
</protein>
<evidence type="ECO:0000313" key="3">
    <source>
        <dbReference type="Proteomes" id="UP000242450"/>
    </source>
</evidence>
<keyword evidence="3" id="KW-1185">Reference proteome</keyword>
<dbReference type="GO" id="GO:0036064">
    <property type="term" value="C:ciliary basal body"/>
    <property type="evidence" value="ECO:0007669"/>
    <property type="project" value="InterPro"/>
</dbReference>
<dbReference type="GO" id="GO:0005814">
    <property type="term" value="C:centriole"/>
    <property type="evidence" value="ECO:0007669"/>
    <property type="project" value="TreeGrafter"/>
</dbReference>
<dbReference type="OrthoDB" id="538223at2759"/>
<name>A0A212D3J4_CEREH</name>
<dbReference type="PANTHER" id="PTHR14881">
    <property type="entry name" value="LISH DOMAIN-CONTAINING PROTEIN ARMC9"/>
    <property type="match status" value="1"/>
</dbReference>
<dbReference type="InterPro" id="IPR056327">
    <property type="entry name" value="ARMC9_CTLH-like_dom"/>
</dbReference>
<reference evidence="2 3" key="1">
    <citation type="journal article" date="2018" name="Mol. Genet. Genomics">
        <title>The red deer Cervus elaphus genome CerEla1.0: sequencing, annotating, genes, and chromosomes.</title>
        <authorList>
            <person name="Bana N.A."/>
            <person name="Nyiri A."/>
            <person name="Nagy J."/>
            <person name="Frank K."/>
            <person name="Nagy T."/>
            <person name="Steger V."/>
            <person name="Schiller M."/>
            <person name="Lakatos P."/>
            <person name="Sugar L."/>
            <person name="Horn P."/>
            <person name="Barta E."/>
            <person name="Orosz L."/>
        </authorList>
    </citation>
    <scope>NUCLEOTIDE SEQUENCE [LARGE SCALE GENOMIC DNA]</scope>
    <source>
        <strain evidence="2">Hungarian</strain>
    </source>
</reference>
<evidence type="ECO:0000313" key="2">
    <source>
        <dbReference type="EMBL" id="OWK12830.1"/>
    </source>
</evidence>
<dbReference type="GO" id="GO:0060271">
    <property type="term" value="P:cilium assembly"/>
    <property type="evidence" value="ECO:0007669"/>
    <property type="project" value="InterPro"/>
</dbReference>
<evidence type="ECO:0000259" key="1">
    <source>
        <dbReference type="Pfam" id="PF23138"/>
    </source>
</evidence>
<comment type="caution">
    <text evidence="2">The sequence shown here is derived from an EMBL/GenBank/DDBJ whole genome shotgun (WGS) entry which is preliminary data.</text>
</comment>
<proteinExistence type="predicted"/>
<gene>
    <name evidence="2" type="ORF">Celaphus_00014953</name>
</gene>
<dbReference type="PANTHER" id="PTHR14881:SF4">
    <property type="entry name" value="LISH DOMAIN-CONTAINING PROTEIN ARMC9"/>
    <property type="match status" value="1"/>
</dbReference>
<dbReference type="GO" id="GO:0097542">
    <property type="term" value="C:ciliary tip"/>
    <property type="evidence" value="ECO:0007669"/>
    <property type="project" value="TreeGrafter"/>
</dbReference>
<dbReference type="Proteomes" id="UP000242450">
    <property type="component" value="Chromosome 8"/>
</dbReference>
<dbReference type="Pfam" id="PF23138">
    <property type="entry name" value="CTLH_Armc9"/>
    <property type="match status" value="1"/>
</dbReference>
<accession>A0A212D3J4</accession>
<feature type="domain" description="ARMC9 CTLH-like" evidence="1">
    <location>
        <begin position="5"/>
        <end position="59"/>
    </location>
</feature>
<sequence length="116" mass="13608">MPISSQDKEDLDERISYFKTYLETKGAALSQTTEFLPFYALPFVPNPMVHPSFKELFQRDLLAAFDSGDQKVFFRLWEEHIPRPIRDGDSLAQKLEFYLHIHFAIYLLKHSSGRPE</sequence>
<dbReference type="InterPro" id="IPR040369">
    <property type="entry name" value="ARMC9"/>
</dbReference>